<feature type="compositionally biased region" description="Basic and acidic residues" evidence="3">
    <location>
        <begin position="235"/>
        <end position="244"/>
    </location>
</feature>
<feature type="compositionally biased region" description="Low complexity" evidence="3">
    <location>
        <begin position="344"/>
        <end position="354"/>
    </location>
</feature>
<feature type="region of interest" description="Disordered" evidence="3">
    <location>
        <begin position="224"/>
        <end position="253"/>
    </location>
</feature>
<feature type="region of interest" description="Disordered" evidence="3">
    <location>
        <begin position="35"/>
        <end position="58"/>
    </location>
</feature>
<evidence type="ECO:0000256" key="3">
    <source>
        <dbReference type="SAM" id="MobiDB-lite"/>
    </source>
</evidence>
<dbReference type="Proteomes" id="UP001056012">
    <property type="component" value="Chromosome 4"/>
</dbReference>
<dbReference type="OrthoDB" id="8062037at2759"/>
<dbReference type="GO" id="GO:0008270">
    <property type="term" value="F:zinc ion binding"/>
    <property type="evidence" value="ECO:0007669"/>
    <property type="project" value="UniProtKB-KW"/>
</dbReference>
<dbReference type="Gene3D" id="3.30.40.10">
    <property type="entry name" value="Zinc/RING finger domain, C3HC4 (zinc finger)"/>
    <property type="match status" value="1"/>
</dbReference>
<evidence type="ECO:0000259" key="4">
    <source>
        <dbReference type="PROSITE" id="PS50089"/>
    </source>
</evidence>
<feature type="region of interest" description="Disordered" evidence="3">
    <location>
        <begin position="269"/>
        <end position="354"/>
    </location>
</feature>
<evidence type="ECO:0000313" key="6">
    <source>
        <dbReference type="Proteomes" id="UP001056012"/>
    </source>
</evidence>
<protein>
    <recommendedName>
        <fullName evidence="4">RING-type domain-containing protein</fullName>
    </recommendedName>
</protein>
<dbReference type="VEuPathDB" id="FungiDB:yc1106_06100"/>
<feature type="compositionally biased region" description="Polar residues" evidence="3">
    <location>
        <begin position="176"/>
        <end position="197"/>
    </location>
</feature>
<feature type="domain" description="RING-type" evidence="4">
    <location>
        <begin position="85"/>
        <end position="133"/>
    </location>
</feature>
<reference evidence="5" key="1">
    <citation type="submission" date="2021-12" db="EMBL/GenBank/DDBJ databases">
        <title>Curvularia clavata genome.</title>
        <authorList>
            <person name="Cao Y."/>
        </authorList>
    </citation>
    <scope>NUCLEOTIDE SEQUENCE</scope>
    <source>
        <strain evidence="5">Yc1106</strain>
    </source>
</reference>
<sequence>MAPSSRNEYFGDPPSPSSVHARSYPFRVRSPLPTAWNARHSRPAAGTPSPGSVSRAGSPIPRITALEFVEKYTKPAPSRASKGACPICLDGYSTEECLQITGIAGCRHRIGVICLKDMLKHHPMEEKKCPLCRTVWIPGDSPASTPPQMIRRHSLAHTANALRAINDVPRDHRQEASSIESSDMSFSGNESFRTQTGETAEIRRQAENMQYHRRVRRRHRQLESLYAENRFGPSSDDRAAEPTKNRTSSSETYTAAMNVFDRIRNARARNPFRPATSETVPSAAAMGEHVHRNDTRGDVARAQRQPSARVSELRGISGAAETNTRQNSISSASTNDSPAPTCMASPEASAEATTAPSDYQLLYTRHWYDTVSHRQCRLDQREEMLDAREEVLNGRLRSVVDWEADIREREDRLKHTLDFVKRQRNELEELLRRQKEALERFLE</sequence>
<proteinExistence type="predicted"/>
<dbReference type="SUPFAM" id="SSF57850">
    <property type="entry name" value="RING/U-box"/>
    <property type="match status" value="1"/>
</dbReference>
<keyword evidence="2" id="KW-0175">Coiled coil</keyword>
<feature type="region of interest" description="Disordered" evidence="3">
    <location>
        <begin position="173"/>
        <end position="197"/>
    </location>
</feature>
<dbReference type="InterPro" id="IPR013083">
    <property type="entry name" value="Znf_RING/FYVE/PHD"/>
</dbReference>
<dbReference type="InterPro" id="IPR001841">
    <property type="entry name" value="Znf_RING"/>
</dbReference>
<evidence type="ECO:0000313" key="5">
    <source>
        <dbReference type="EMBL" id="USP78826.1"/>
    </source>
</evidence>
<keyword evidence="1" id="KW-0863">Zinc-finger</keyword>
<name>A0A9Q8ZAT7_CURCL</name>
<dbReference type="EMBL" id="CP089277">
    <property type="protein sequence ID" value="USP78826.1"/>
    <property type="molecule type" value="Genomic_DNA"/>
</dbReference>
<gene>
    <name evidence="5" type="ORF">yc1106_06100</name>
</gene>
<keyword evidence="1" id="KW-0479">Metal-binding</keyword>
<feature type="compositionally biased region" description="Basic and acidic residues" evidence="3">
    <location>
        <begin position="288"/>
        <end position="301"/>
    </location>
</feature>
<feature type="compositionally biased region" description="Polar residues" evidence="3">
    <location>
        <begin position="320"/>
        <end position="338"/>
    </location>
</feature>
<organism evidence="5 6">
    <name type="scientific">Curvularia clavata</name>
    <dbReference type="NCBI Taxonomy" id="95742"/>
    <lineage>
        <taxon>Eukaryota</taxon>
        <taxon>Fungi</taxon>
        <taxon>Dikarya</taxon>
        <taxon>Ascomycota</taxon>
        <taxon>Pezizomycotina</taxon>
        <taxon>Dothideomycetes</taxon>
        <taxon>Pleosporomycetidae</taxon>
        <taxon>Pleosporales</taxon>
        <taxon>Pleosporineae</taxon>
        <taxon>Pleosporaceae</taxon>
        <taxon>Curvularia</taxon>
    </lineage>
</organism>
<dbReference type="PROSITE" id="PS50089">
    <property type="entry name" value="ZF_RING_2"/>
    <property type="match status" value="1"/>
</dbReference>
<evidence type="ECO:0000256" key="1">
    <source>
        <dbReference type="PROSITE-ProRule" id="PRU00175"/>
    </source>
</evidence>
<evidence type="ECO:0000256" key="2">
    <source>
        <dbReference type="SAM" id="Coils"/>
    </source>
</evidence>
<accession>A0A9Q8ZAT7</accession>
<feature type="region of interest" description="Disordered" evidence="3">
    <location>
        <begin position="1"/>
        <end position="23"/>
    </location>
</feature>
<feature type="coiled-coil region" evidence="2">
    <location>
        <begin position="410"/>
        <end position="440"/>
    </location>
</feature>
<dbReference type="AlphaFoldDB" id="A0A9Q8ZAT7"/>
<keyword evidence="1" id="KW-0862">Zinc</keyword>
<keyword evidence="6" id="KW-1185">Reference proteome</keyword>
<dbReference type="Pfam" id="PF13639">
    <property type="entry name" value="zf-RING_2"/>
    <property type="match status" value="1"/>
</dbReference>